<dbReference type="GO" id="GO:0008168">
    <property type="term" value="F:methyltransferase activity"/>
    <property type="evidence" value="ECO:0007669"/>
    <property type="project" value="UniProtKB-KW"/>
</dbReference>
<organism evidence="3 4">
    <name type="scientific">Acidothermus cellulolyticus (strain ATCC 43068 / DSM 8971 / 11B)</name>
    <dbReference type="NCBI Taxonomy" id="351607"/>
    <lineage>
        <taxon>Bacteria</taxon>
        <taxon>Bacillati</taxon>
        <taxon>Actinomycetota</taxon>
        <taxon>Actinomycetes</taxon>
        <taxon>Acidothermales</taxon>
        <taxon>Acidothermaceae</taxon>
        <taxon>Acidothermus</taxon>
    </lineage>
</organism>
<dbReference type="GO" id="GO:0031167">
    <property type="term" value="P:rRNA methylation"/>
    <property type="evidence" value="ECO:0007669"/>
    <property type="project" value="InterPro"/>
</dbReference>
<dbReference type="InterPro" id="IPR002052">
    <property type="entry name" value="DNA_methylase_N6_adenine_CS"/>
</dbReference>
<dbReference type="FunCoup" id="A0LV91">
    <property type="interactions" value="189"/>
</dbReference>
<dbReference type="PROSITE" id="PS00092">
    <property type="entry name" value="N6_MTASE"/>
    <property type="match status" value="1"/>
</dbReference>
<keyword evidence="4" id="KW-1185">Reference proteome</keyword>
<dbReference type="InterPro" id="IPR004398">
    <property type="entry name" value="RNA_MeTrfase_RsmD"/>
</dbReference>
<dbReference type="HOGENOM" id="CLU_075826_1_0_11"/>
<name>A0LV91_ACIC1</name>
<gene>
    <name evidence="3" type="ordered locus">Acel_1579</name>
</gene>
<accession>A0LV91</accession>
<evidence type="ECO:0000313" key="3">
    <source>
        <dbReference type="EMBL" id="ABK53351.1"/>
    </source>
</evidence>
<dbReference type="STRING" id="351607.Acel_1579"/>
<sequence>MPRIIAGRAGGLQIAAPPVGTRPTSDRVREALFSTLESFGGVQDRVFLDCYAGSGAVGLEAWSRGAARVIFVESSATAVRALRANVTRVRAVGAVEIHPRDAAVVAQELAAGSVDVLFADPPYLLPAAKLAEVLRSFLTRGVLTADAVVIVERSRRDPWQWPTGLEALQERHYGETALHYARLARDGSNG</sequence>
<dbReference type="EMBL" id="CP000481">
    <property type="protein sequence ID" value="ABK53351.1"/>
    <property type="molecule type" value="Genomic_DNA"/>
</dbReference>
<dbReference type="InterPro" id="IPR029063">
    <property type="entry name" value="SAM-dependent_MTases_sf"/>
</dbReference>
<dbReference type="InParanoid" id="A0LV91"/>
<dbReference type="NCBIfam" id="TIGR00095">
    <property type="entry name" value="16S rRNA (guanine(966)-N(2))-methyltransferase RsmD"/>
    <property type="match status" value="1"/>
</dbReference>
<evidence type="ECO:0000256" key="2">
    <source>
        <dbReference type="ARBA" id="ARBA00022679"/>
    </source>
</evidence>
<dbReference type="Proteomes" id="UP000008221">
    <property type="component" value="Chromosome"/>
</dbReference>
<evidence type="ECO:0000313" key="4">
    <source>
        <dbReference type="Proteomes" id="UP000008221"/>
    </source>
</evidence>
<dbReference type="Pfam" id="PF03602">
    <property type="entry name" value="Cons_hypoth95"/>
    <property type="match status" value="1"/>
</dbReference>
<keyword evidence="2 3" id="KW-0808">Transferase</keyword>
<dbReference type="Gene3D" id="3.40.50.150">
    <property type="entry name" value="Vaccinia Virus protein VP39"/>
    <property type="match status" value="1"/>
</dbReference>
<dbReference type="PIRSF" id="PIRSF004553">
    <property type="entry name" value="CHP00095"/>
    <property type="match status" value="1"/>
</dbReference>
<dbReference type="PANTHER" id="PTHR43542:SF1">
    <property type="entry name" value="METHYLTRANSFERASE"/>
    <property type="match status" value="1"/>
</dbReference>
<proteinExistence type="predicted"/>
<reference evidence="3 4" key="1">
    <citation type="journal article" date="2009" name="Genome Res.">
        <title>Complete genome of the cellulolytic thermophile Acidothermus cellulolyticus 11B provides insights into its ecophysiological and evolutionary adaptations.</title>
        <authorList>
            <person name="Barabote R.D."/>
            <person name="Xie G."/>
            <person name="Leu D.H."/>
            <person name="Normand P."/>
            <person name="Necsulea A."/>
            <person name="Daubin V."/>
            <person name="Medigue C."/>
            <person name="Adney W.S."/>
            <person name="Xu X.C."/>
            <person name="Lapidus A."/>
            <person name="Parales R.E."/>
            <person name="Detter C."/>
            <person name="Pujic P."/>
            <person name="Bruce D."/>
            <person name="Lavire C."/>
            <person name="Challacombe J.F."/>
            <person name="Brettin T.S."/>
            <person name="Berry A.M."/>
        </authorList>
    </citation>
    <scope>NUCLEOTIDE SEQUENCE [LARGE SCALE GENOMIC DNA]</scope>
    <source>
        <strain evidence="4">ATCC 43068 / DSM 8971 / 11B</strain>
    </source>
</reference>
<dbReference type="GO" id="GO:0003676">
    <property type="term" value="F:nucleic acid binding"/>
    <property type="evidence" value="ECO:0007669"/>
    <property type="project" value="InterPro"/>
</dbReference>
<dbReference type="RefSeq" id="WP_011720414.1">
    <property type="nucleotide sequence ID" value="NC_008578.1"/>
</dbReference>
<dbReference type="OrthoDB" id="9803017at2"/>
<dbReference type="PANTHER" id="PTHR43542">
    <property type="entry name" value="METHYLTRANSFERASE"/>
    <property type="match status" value="1"/>
</dbReference>
<dbReference type="eggNOG" id="COG0742">
    <property type="taxonomic scope" value="Bacteria"/>
</dbReference>
<dbReference type="SUPFAM" id="SSF53335">
    <property type="entry name" value="S-adenosyl-L-methionine-dependent methyltransferases"/>
    <property type="match status" value="1"/>
</dbReference>
<dbReference type="AlphaFoldDB" id="A0LV91"/>
<evidence type="ECO:0000256" key="1">
    <source>
        <dbReference type="ARBA" id="ARBA00022603"/>
    </source>
</evidence>
<keyword evidence="1 3" id="KW-0489">Methyltransferase</keyword>
<protein>
    <submittedName>
        <fullName evidence="3">Putative methyltransferase</fullName>
    </submittedName>
</protein>
<dbReference type="CDD" id="cd02440">
    <property type="entry name" value="AdoMet_MTases"/>
    <property type="match status" value="1"/>
</dbReference>
<dbReference type="KEGG" id="ace:Acel_1579"/>